<dbReference type="NCBIfam" id="TIGR02532">
    <property type="entry name" value="IV_pilin_GFxxxE"/>
    <property type="match status" value="1"/>
</dbReference>
<dbReference type="InterPro" id="IPR027558">
    <property type="entry name" value="Pre_pil_HX9DG_C"/>
</dbReference>
<proteinExistence type="predicted"/>
<evidence type="ECO:0000256" key="1">
    <source>
        <dbReference type="SAM" id="Phobius"/>
    </source>
</evidence>
<keyword evidence="1" id="KW-0812">Transmembrane</keyword>
<dbReference type="InterPro" id="IPR011453">
    <property type="entry name" value="DUF1559"/>
</dbReference>
<dbReference type="RefSeq" id="WP_105356436.1">
    <property type="nucleotide sequence ID" value="NZ_PUIA01000057.1"/>
</dbReference>
<dbReference type="Pfam" id="PF07596">
    <property type="entry name" value="SBP_bac_10"/>
    <property type="match status" value="1"/>
</dbReference>
<dbReference type="InterPro" id="IPR012902">
    <property type="entry name" value="N_methyl_site"/>
</dbReference>
<dbReference type="PANTHER" id="PTHR30093:SF2">
    <property type="entry name" value="TYPE II SECRETION SYSTEM PROTEIN H"/>
    <property type="match status" value="1"/>
</dbReference>
<feature type="transmembrane region" description="Helical" evidence="1">
    <location>
        <begin position="12"/>
        <end position="33"/>
    </location>
</feature>
<sequence>MKSSRLRSGFTLVELLVVIAIIGVLIALLLPAVQQAREAARRSECSNNLKQIGLATHMFHDTYTKLPPLVNCQQGYSVWVHLMPFAEQNAQYELLHAVNTDNWKDVIFANLTQQQKEGVSSISYMTCPSRRSGVQMKDSGGQQGPWSDYGAVGYDSSSTVFNAYHNPNDSSHVNDIKSILRVGIPTSPGDNNPCGEANPRDSFARVTDGLSNTLMFGEKGLGKDQVGVCCGSTGADGSFLYSSDGWREFSVASSIRLRLGRGPNDNARPDNGQGHGSWHPGITQFVLGDGSVRGISTNISQSTLENLGNAMDGNVIGEF</sequence>
<keyword evidence="1" id="KW-0472">Membrane</keyword>
<dbReference type="Gene3D" id="3.30.700.10">
    <property type="entry name" value="Glycoprotein, Type 4 Pilin"/>
    <property type="match status" value="1"/>
</dbReference>
<evidence type="ECO:0000313" key="3">
    <source>
        <dbReference type="EMBL" id="PQO27553.1"/>
    </source>
</evidence>
<dbReference type="SUPFAM" id="SSF54523">
    <property type="entry name" value="Pili subunits"/>
    <property type="match status" value="1"/>
</dbReference>
<dbReference type="Proteomes" id="UP000240009">
    <property type="component" value="Unassembled WGS sequence"/>
</dbReference>
<dbReference type="InterPro" id="IPR045584">
    <property type="entry name" value="Pilin-like"/>
</dbReference>
<gene>
    <name evidence="3" type="ORF">C5Y96_18670</name>
</gene>
<dbReference type="OrthoDB" id="255848at2"/>
<evidence type="ECO:0000313" key="4">
    <source>
        <dbReference type="Proteomes" id="UP000240009"/>
    </source>
</evidence>
<name>A0A2S8F5Y9_9BACT</name>
<organism evidence="3 4">
    <name type="scientific">Blastopirellula marina</name>
    <dbReference type="NCBI Taxonomy" id="124"/>
    <lineage>
        <taxon>Bacteria</taxon>
        <taxon>Pseudomonadati</taxon>
        <taxon>Planctomycetota</taxon>
        <taxon>Planctomycetia</taxon>
        <taxon>Pirellulales</taxon>
        <taxon>Pirellulaceae</taxon>
        <taxon>Blastopirellula</taxon>
    </lineage>
</organism>
<dbReference type="EMBL" id="PUIA01000057">
    <property type="protein sequence ID" value="PQO27553.1"/>
    <property type="molecule type" value="Genomic_DNA"/>
</dbReference>
<dbReference type="PANTHER" id="PTHR30093">
    <property type="entry name" value="GENERAL SECRETION PATHWAY PROTEIN G"/>
    <property type="match status" value="1"/>
</dbReference>
<reference evidence="3 4" key="1">
    <citation type="submission" date="2018-02" db="EMBL/GenBank/DDBJ databases">
        <title>Comparative genomes isolates from brazilian mangrove.</title>
        <authorList>
            <person name="Araujo J.E."/>
            <person name="Taketani R.G."/>
            <person name="Silva M.C.P."/>
            <person name="Loureco M.V."/>
            <person name="Andreote F.D."/>
        </authorList>
    </citation>
    <scope>NUCLEOTIDE SEQUENCE [LARGE SCALE GENOMIC DNA]</scope>
    <source>
        <strain evidence="3 4">HEX-2 MGV</strain>
    </source>
</reference>
<dbReference type="NCBIfam" id="TIGR04294">
    <property type="entry name" value="pre_pil_HX9DG"/>
    <property type="match status" value="1"/>
</dbReference>
<dbReference type="PROSITE" id="PS00409">
    <property type="entry name" value="PROKAR_NTER_METHYL"/>
    <property type="match status" value="1"/>
</dbReference>
<keyword evidence="1" id="KW-1133">Transmembrane helix</keyword>
<comment type="caution">
    <text evidence="3">The sequence shown here is derived from an EMBL/GenBank/DDBJ whole genome shotgun (WGS) entry which is preliminary data.</text>
</comment>
<dbReference type="Pfam" id="PF07963">
    <property type="entry name" value="N_methyl"/>
    <property type="match status" value="1"/>
</dbReference>
<protein>
    <submittedName>
        <fullName evidence="3">Pilus assembly protein</fullName>
    </submittedName>
</protein>
<evidence type="ECO:0000259" key="2">
    <source>
        <dbReference type="Pfam" id="PF07596"/>
    </source>
</evidence>
<feature type="domain" description="DUF1559" evidence="2">
    <location>
        <begin position="34"/>
        <end position="300"/>
    </location>
</feature>
<accession>A0A2S8F5Y9</accession>
<dbReference type="AlphaFoldDB" id="A0A2S8F5Y9"/>